<dbReference type="EMBL" id="UINC01162135">
    <property type="protein sequence ID" value="SVD61721.1"/>
    <property type="molecule type" value="Genomic_DNA"/>
</dbReference>
<dbReference type="InterPro" id="IPR004143">
    <property type="entry name" value="BPL_LPL_catalytic"/>
</dbReference>
<dbReference type="AlphaFoldDB" id="A0A382WUK2"/>
<dbReference type="Pfam" id="PF21948">
    <property type="entry name" value="LplA-B_cat"/>
    <property type="match status" value="1"/>
</dbReference>
<dbReference type="SUPFAM" id="SSF55681">
    <property type="entry name" value="Class II aaRS and biotin synthetases"/>
    <property type="match status" value="1"/>
</dbReference>
<proteinExistence type="predicted"/>
<feature type="domain" description="BPL/LPL catalytic" evidence="1">
    <location>
        <begin position="15"/>
        <end position="125"/>
    </location>
</feature>
<feature type="non-terminal residue" evidence="2">
    <location>
        <position position="1"/>
    </location>
</feature>
<sequence length="165" mass="18075">VSSPLLVHPLLCESAAANMATDLWSLLEYPQDEHPRYRHFDWKRPCVTFGYGQQFDWVCGETGRKESDLCRRPTGGGIVVHGEDWTYSLVIPPLHHACKGSAADVYLHVHEALAFAFAEHGIKTALLPCAGAVSSNATRKVIPGQCFLEPVARDLILLKGGPKVA</sequence>
<evidence type="ECO:0000313" key="2">
    <source>
        <dbReference type="EMBL" id="SVD61721.1"/>
    </source>
</evidence>
<dbReference type="InterPro" id="IPR045864">
    <property type="entry name" value="aa-tRNA-synth_II/BPL/LPL"/>
</dbReference>
<organism evidence="2">
    <name type="scientific">marine metagenome</name>
    <dbReference type="NCBI Taxonomy" id="408172"/>
    <lineage>
        <taxon>unclassified sequences</taxon>
        <taxon>metagenomes</taxon>
        <taxon>ecological metagenomes</taxon>
    </lineage>
</organism>
<protein>
    <recommendedName>
        <fullName evidence="1">BPL/LPL catalytic domain-containing protein</fullName>
    </recommendedName>
</protein>
<evidence type="ECO:0000259" key="1">
    <source>
        <dbReference type="Pfam" id="PF21948"/>
    </source>
</evidence>
<accession>A0A382WUK2</accession>
<reference evidence="2" key="1">
    <citation type="submission" date="2018-05" db="EMBL/GenBank/DDBJ databases">
        <authorList>
            <person name="Lanie J.A."/>
            <person name="Ng W.-L."/>
            <person name="Kazmierczak K.M."/>
            <person name="Andrzejewski T.M."/>
            <person name="Davidsen T.M."/>
            <person name="Wayne K.J."/>
            <person name="Tettelin H."/>
            <person name="Glass J.I."/>
            <person name="Rusch D."/>
            <person name="Podicherti R."/>
            <person name="Tsui H.-C.T."/>
            <person name="Winkler M.E."/>
        </authorList>
    </citation>
    <scope>NUCLEOTIDE SEQUENCE</scope>
</reference>
<dbReference type="PANTHER" id="PTHR43679">
    <property type="entry name" value="OCTANOYLTRANSFERASE LIPM-RELATED"/>
    <property type="match status" value="1"/>
</dbReference>
<dbReference type="Gene3D" id="3.30.930.10">
    <property type="entry name" value="Bira Bifunctional Protein, Domain 2"/>
    <property type="match status" value="1"/>
</dbReference>
<name>A0A382WUK2_9ZZZZ</name>
<dbReference type="InterPro" id="IPR050664">
    <property type="entry name" value="Octanoyltrans_LipM/LipL"/>
</dbReference>
<gene>
    <name evidence="2" type="ORF">METZ01_LOCUS414575</name>
</gene>
<feature type="non-terminal residue" evidence="2">
    <location>
        <position position="165"/>
    </location>
</feature>
<dbReference type="PANTHER" id="PTHR43679:SF2">
    <property type="entry name" value="OCTANOYL-[GCVH]:PROTEIN N-OCTANOYLTRANSFERASE"/>
    <property type="match status" value="1"/>
</dbReference>